<gene>
    <name evidence="3" type="ORF">LHJ74_01795</name>
</gene>
<protein>
    <recommendedName>
        <fullName evidence="5">Secreted protein</fullName>
    </recommendedName>
</protein>
<evidence type="ECO:0000313" key="3">
    <source>
        <dbReference type="EMBL" id="MCT2588686.1"/>
    </source>
</evidence>
<evidence type="ECO:0000256" key="2">
    <source>
        <dbReference type="SAM" id="Phobius"/>
    </source>
</evidence>
<keyword evidence="2" id="KW-0472">Membrane</keyword>
<dbReference type="EMBL" id="JAJAGO010000001">
    <property type="protein sequence ID" value="MCT2588686.1"/>
    <property type="molecule type" value="Genomic_DNA"/>
</dbReference>
<evidence type="ECO:0000256" key="1">
    <source>
        <dbReference type="SAM" id="MobiDB-lite"/>
    </source>
</evidence>
<keyword evidence="4" id="KW-1185">Reference proteome</keyword>
<reference evidence="3 4" key="1">
    <citation type="submission" date="2021-10" db="EMBL/GenBank/DDBJ databases">
        <title>Streptomyces gossypii sp. nov., isolated from soil collected from cotton field.</title>
        <authorList>
            <person name="Ge X."/>
            <person name="Chen X."/>
            <person name="Liu W."/>
        </authorList>
    </citation>
    <scope>NUCLEOTIDE SEQUENCE [LARGE SCALE GENOMIC DNA]</scope>
    <source>
        <strain evidence="3 4">N2-109</strain>
    </source>
</reference>
<feature type="compositionally biased region" description="Basic and acidic residues" evidence="1">
    <location>
        <begin position="249"/>
        <end position="262"/>
    </location>
</feature>
<accession>A0ABT2JLT7</accession>
<evidence type="ECO:0000313" key="4">
    <source>
        <dbReference type="Proteomes" id="UP001156389"/>
    </source>
</evidence>
<evidence type="ECO:0008006" key="5">
    <source>
        <dbReference type="Google" id="ProtNLM"/>
    </source>
</evidence>
<feature type="region of interest" description="Disordered" evidence="1">
    <location>
        <begin position="225"/>
        <end position="274"/>
    </location>
</feature>
<sequence>MPGPADLAGPPTFRLRPITAERRRPPVRTLLAVACLVLGTGLLGGVGTGIWFTGDADAEPAAEADFDTSRELWHNVPVDTLFPREITGKGAGPGGADRAWTRVAVAPDSTCRNAFDPLLGKALRAVGCERLIRATYADETSSSVTTVGVVFTEADEEGMRKLRERFADEKLSERGDLMPRTYPGRGTVSADFGDAQRASWTLGVLTEAPAVVYAVTGFADGRTVSDPQPAAEATAKDQTSAAAQAGLGHDAKSLADRIESGLREQLPGADTEDK</sequence>
<organism evidence="3 4">
    <name type="scientific">Streptomyces gossypii</name>
    <dbReference type="NCBI Taxonomy" id="2883101"/>
    <lineage>
        <taxon>Bacteria</taxon>
        <taxon>Bacillati</taxon>
        <taxon>Actinomycetota</taxon>
        <taxon>Actinomycetes</taxon>
        <taxon>Kitasatosporales</taxon>
        <taxon>Streptomycetaceae</taxon>
        <taxon>Streptomyces</taxon>
    </lineage>
</organism>
<keyword evidence="2" id="KW-1133">Transmembrane helix</keyword>
<comment type="caution">
    <text evidence="3">The sequence shown here is derived from an EMBL/GenBank/DDBJ whole genome shotgun (WGS) entry which is preliminary data.</text>
</comment>
<feature type="transmembrane region" description="Helical" evidence="2">
    <location>
        <begin position="30"/>
        <end position="52"/>
    </location>
</feature>
<name>A0ABT2JLT7_9ACTN</name>
<dbReference type="Proteomes" id="UP001156389">
    <property type="component" value="Unassembled WGS sequence"/>
</dbReference>
<proteinExistence type="predicted"/>
<keyword evidence="2" id="KW-0812">Transmembrane</keyword>